<dbReference type="InterPro" id="IPR028994">
    <property type="entry name" value="Integrin_alpha_N"/>
</dbReference>
<keyword evidence="1 3" id="KW-0732">Signal</keyword>
<dbReference type="Pfam" id="PF13517">
    <property type="entry name" value="FG-GAP_3"/>
    <property type="match status" value="1"/>
</dbReference>
<feature type="chain" id="PRO_5025394706" evidence="3">
    <location>
        <begin position="23"/>
        <end position="871"/>
    </location>
</feature>
<dbReference type="RefSeq" id="XP_033662974.1">
    <property type="nucleotide sequence ID" value="XM_033810736.1"/>
</dbReference>
<dbReference type="InterPro" id="IPR001087">
    <property type="entry name" value="GDSL"/>
</dbReference>
<dbReference type="InterPro" id="IPR051532">
    <property type="entry name" value="Ester_Hydrolysis_Enzymes"/>
</dbReference>
<evidence type="ECO:0000256" key="2">
    <source>
        <dbReference type="SAM" id="MobiDB-lite"/>
    </source>
</evidence>
<dbReference type="Pfam" id="PF00657">
    <property type="entry name" value="Lipase_GDSL"/>
    <property type="match status" value="1"/>
</dbReference>
<accession>A0A6A6C503</accession>
<dbReference type="Proteomes" id="UP000799537">
    <property type="component" value="Unassembled WGS sequence"/>
</dbReference>
<evidence type="ECO:0000313" key="4">
    <source>
        <dbReference type="EMBL" id="KAF2162085.1"/>
    </source>
</evidence>
<keyword evidence="5" id="KW-1185">Reference proteome</keyword>
<protein>
    <submittedName>
        <fullName evidence="4">Carbohydrate esterase family 3 protein</fullName>
    </submittedName>
</protein>
<dbReference type="OrthoDB" id="3915838at2759"/>
<dbReference type="SUPFAM" id="SSF52266">
    <property type="entry name" value="SGNH hydrolase"/>
    <property type="match status" value="1"/>
</dbReference>
<dbReference type="PANTHER" id="PTHR30383:SF5">
    <property type="entry name" value="SGNH HYDROLASE-TYPE ESTERASE DOMAIN-CONTAINING PROTEIN"/>
    <property type="match status" value="1"/>
</dbReference>
<feature type="non-terminal residue" evidence="4">
    <location>
        <position position="871"/>
    </location>
</feature>
<organism evidence="4 5">
    <name type="scientific">Zasmidium cellare ATCC 36951</name>
    <dbReference type="NCBI Taxonomy" id="1080233"/>
    <lineage>
        <taxon>Eukaryota</taxon>
        <taxon>Fungi</taxon>
        <taxon>Dikarya</taxon>
        <taxon>Ascomycota</taxon>
        <taxon>Pezizomycotina</taxon>
        <taxon>Dothideomycetes</taxon>
        <taxon>Dothideomycetidae</taxon>
        <taxon>Mycosphaerellales</taxon>
        <taxon>Mycosphaerellaceae</taxon>
        <taxon>Zasmidium</taxon>
    </lineage>
</organism>
<dbReference type="PANTHER" id="PTHR30383">
    <property type="entry name" value="THIOESTERASE 1/PROTEASE 1/LYSOPHOSPHOLIPASE L1"/>
    <property type="match status" value="1"/>
</dbReference>
<dbReference type="GO" id="GO:0004622">
    <property type="term" value="F:phosphatidylcholine lysophospholipase activity"/>
    <property type="evidence" value="ECO:0007669"/>
    <property type="project" value="TreeGrafter"/>
</dbReference>
<feature type="region of interest" description="Disordered" evidence="2">
    <location>
        <begin position="249"/>
        <end position="315"/>
    </location>
</feature>
<reference evidence="4" key="1">
    <citation type="journal article" date="2020" name="Stud. Mycol.">
        <title>101 Dothideomycetes genomes: a test case for predicting lifestyles and emergence of pathogens.</title>
        <authorList>
            <person name="Haridas S."/>
            <person name="Albert R."/>
            <person name="Binder M."/>
            <person name="Bloem J."/>
            <person name="Labutti K."/>
            <person name="Salamov A."/>
            <person name="Andreopoulos B."/>
            <person name="Baker S."/>
            <person name="Barry K."/>
            <person name="Bills G."/>
            <person name="Bluhm B."/>
            <person name="Cannon C."/>
            <person name="Castanera R."/>
            <person name="Culley D."/>
            <person name="Daum C."/>
            <person name="Ezra D."/>
            <person name="Gonzalez J."/>
            <person name="Henrissat B."/>
            <person name="Kuo A."/>
            <person name="Liang C."/>
            <person name="Lipzen A."/>
            <person name="Lutzoni F."/>
            <person name="Magnuson J."/>
            <person name="Mondo S."/>
            <person name="Nolan M."/>
            <person name="Ohm R."/>
            <person name="Pangilinan J."/>
            <person name="Park H.-J."/>
            <person name="Ramirez L."/>
            <person name="Alfaro M."/>
            <person name="Sun H."/>
            <person name="Tritt A."/>
            <person name="Yoshinaga Y."/>
            <person name="Zwiers L.-H."/>
            <person name="Turgeon B."/>
            <person name="Goodwin S."/>
            <person name="Spatafora J."/>
            <person name="Crous P."/>
            <person name="Grigoriev I."/>
        </authorList>
    </citation>
    <scope>NUCLEOTIDE SEQUENCE</scope>
    <source>
        <strain evidence="4">ATCC 36951</strain>
    </source>
</reference>
<sequence length="871" mass="92503">MESRVLFFCFLSLLLGPLPSHAERNNLESRDVAPGTPVDAGTELRILPLGDSITWGFASPDGNGYRLRLFNDLSGDDVVMAGTQHNGNMQDYWNEGYPGKTIEFIANACGAALAQNPNIVLLMAGTNDMNPDASISTEGSDPNAAAQRLSNLVDQIFENVPNTVVLVAKIPQVRDSRQESNTEKFNALIPGMVSDRANHGQHVALVDMSFITPVSINSSLFDGVHPNEAAYQSMGDTWYQAIHNIPQGWIQPPVGPDPDHPYNCDPSNGGSGSGGGNSGSGEGGGGSSGGGGGSRGGVDSNANGGPDPSIPPPVFHHDKLQCEIALGVGHPGDWNYKKNWVAGGKIADGLHLDMPGVQLFDMDGDVRTGVNETSGLLVCWKNNWPDPWAPCGSNNGIIASGAGPRDQVFFGYMKGDSKADYLVVNGDTGAVTVYWNEGPDNSADNGWRFNPGGVIATGVPHANLQTLRFADMNGDGRTDYVVAGKGGSLNLYLNTGLQGSYDILFVNAGGIATGADDDLTTLILSDVTGDGRADYMIWDQQAGLSGFLNIRTRDEGTPFFAQQGGAKYIADGITQNPDSIRLADIDGDGLNDYCYIDDVGALWIWWNRGTADTSTGGDGVRLHDLDGDGVDDYVYLDYATGQPYAYLNAGPNPSYPDGWQFNAFNGGKPIASGACPRDQVHWGDIDGDKRADYLCLNDKTGEVVAYLNGGPDPTADNGWRFNPVGSIASGLGPGKNSRFADVDGDLIDYIELSKGGKTNIWKNNHPDPWSPMDDANASGIGRPPAEITFANINNDGKADYIWTDPLSGQPHVWCNHYPSQPVWLACDYPNVRGEGMAGANVLYAKVQNRTGAQAVFVNPDNGAIAASHDGC</sequence>
<dbReference type="InterPro" id="IPR013517">
    <property type="entry name" value="FG-GAP"/>
</dbReference>
<dbReference type="EMBL" id="ML993615">
    <property type="protein sequence ID" value="KAF2162085.1"/>
    <property type="molecule type" value="Genomic_DNA"/>
</dbReference>
<gene>
    <name evidence="4" type="ORF">M409DRAFT_37477</name>
</gene>
<dbReference type="CDD" id="cd01833">
    <property type="entry name" value="XynB_like"/>
    <property type="match status" value="1"/>
</dbReference>
<feature type="signal peptide" evidence="3">
    <location>
        <begin position="1"/>
        <end position="22"/>
    </location>
</feature>
<dbReference type="InterPro" id="IPR036514">
    <property type="entry name" value="SGNH_hydro_sf"/>
</dbReference>
<evidence type="ECO:0000256" key="3">
    <source>
        <dbReference type="SAM" id="SignalP"/>
    </source>
</evidence>
<dbReference type="GeneID" id="54564008"/>
<evidence type="ECO:0000313" key="5">
    <source>
        <dbReference type="Proteomes" id="UP000799537"/>
    </source>
</evidence>
<proteinExistence type="predicted"/>
<evidence type="ECO:0000256" key="1">
    <source>
        <dbReference type="ARBA" id="ARBA00022729"/>
    </source>
</evidence>
<dbReference type="AlphaFoldDB" id="A0A6A6C503"/>
<feature type="compositionally biased region" description="Gly residues" evidence="2">
    <location>
        <begin position="269"/>
        <end position="296"/>
    </location>
</feature>
<name>A0A6A6C503_ZASCE</name>
<dbReference type="SUPFAM" id="SSF69318">
    <property type="entry name" value="Integrin alpha N-terminal domain"/>
    <property type="match status" value="2"/>
</dbReference>
<dbReference type="Gene3D" id="3.40.50.1110">
    <property type="entry name" value="SGNH hydrolase"/>
    <property type="match status" value="1"/>
</dbReference>